<dbReference type="EMBL" id="GGEC01078539">
    <property type="protein sequence ID" value="MBX59023.1"/>
    <property type="molecule type" value="Transcribed_RNA"/>
</dbReference>
<accession>A0A2P2PWK4</accession>
<evidence type="ECO:0000313" key="2">
    <source>
        <dbReference type="EMBL" id="MBX59023.1"/>
    </source>
</evidence>
<evidence type="ECO:0000256" key="1">
    <source>
        <dbReference type="SAM" id="Phobius"/>
    </source>
</evidence>
<organism evidence="2">
    <name type="scientific">Rhizophora mucronata</name>
    <name type="common">Asiatic mangrove</name>
    <dbReference type="NCBI Taxonomy" id="61149"/>
    <lineage>
        <taxon>Eukaryota</taxon>
        <taxon>Viridiplantae</taxon>
        <taxon>Streptophyta</taxon>
        <taxon>Embryophyta</taxon>
        <taxon>Tracheophyta</taxon>
        <taxon>Spermatophyta</taxon>
        <taxon>Magnoliopsida</taxon>
        <taxon>eudicotyledons</taxon>
        <taxon>Gunneridae</taxon>
        <taxon>Pentapetalae</taxon>
        <taxon>rosids</taxon>
        <taxon>fabids</taxon>
        <taxon>Malpighiales</taxon>
        <taxon>Rhizophoraceae</taxon>
        <taxon>Rhizophora</taxon>
    </lineage>
</organism>
<sequence>MYVILGIFMLFWELILYKLCTLICPIS</sequence>
<keyword evidence="1" id="KW-0812">Transmembrane</keyword>
<dbReference type="AlphaFoldDB" id="A0A2P2PWK4"/>
<name>A0A2P2PWK4_RHIMU</name>
<feature type="transmembrane region" description="Helical" evidence="1">
    <location>
        <begin position="6"/>
        <end position="26"/>
    </location>
</feature>
<keyword evidence="1" id="KW-1133">Transmembrane helix</keyword>
<reference evidence="2" key="1">
    <citation type="submission" date="2018-02" db="EMBL/GenBank/DDBJ databases">
        <title>Rhizophora mucronata_Transcriptome.</title>
        <authorList>
            <person name="Meera S.P."/>
            <person name="Sreeshan A."/>
            <person name="Augustine A."/>
        </authorList>
    </citation>
    <scope>NUCLEOTIDE SEQUENCE</scope>
    <source>
        <tissue evidence="2">Leaf</tissue>
    </source>
</reference>
<proteinExistence type="predicted"/>
<protein>
    <submittedName>
        <fullName evidence="2">Uncharacterized protein</fullName>
    </submittedName>
</protein>
<keyword evidence="1" id="KW-0472">Membrane</keyword>